<feature type="compositionally biased region" description="Basic and acidic residues" evidence="1">
    <location>
        <begin position="83"/>
        <end position="104"/>
    </location>
</feature>
<feature type="transmembrane region" description="Helical" evidence="2">
    <location>
        <begin position="121"/>
        <end position="145"/>
    </location>
</feature>
<dbReference type="OrthoDB" id="5242705at2759"/>
<sequence length="403" mass="43886">MSSPALPSETDGANDLRPGSNGQIHPPSRRRGMPIEEQRSNSFEDSRDTCAGDERMAFISPSSSGISENETLKAASGSTASEQHPHNREAARLSEGETSSHQKEQNALPRNDTTPESAWTVWWIEIFSSILALACIIAMVVVLYLHQGQPLPRWPKLISINSLIAIFTAIFKASLILPVAEGLGQLKWNWFDRFHKLGDLVAFDNASRGPWGSFLLLMKCIPRPDRGYLAGLGALITVAALAIDPFSQAMISHNSCEITADFGLAEVSRTINYSGNMDTYEGIGAVINQPMLRAIYRGLVDLPKPGELVDFACTSGNCTFERDGGGSYSSSLGVCHLCDDVTEKAVNVSEKGPSGHTITTWHLPWSVDMTAERLFKVRGSGRHVTMRPTPVLAYENRTAPTGL</sequence>
<accession>E3QY55</accession>
<dbReference type="Pfam" id="PF11374">
    <property type="entry name" value="DUF3176"/>
    <property type="match status" value="1"/>
</dbReference>
<feature type="transmembrane region" description="Helical" evidence="2">
    <location>
        <begin position="157"/>
        <end position="180"/>
    </location>
</feature>
<dbReference type="EMBL" id="GG697400">
    <property type="protein sequence ID" value="EFQ35793.1"/>
    <property type="molecule type" value="Genomic_DNA"/>
</dbReference>
<evidence type="ECO:0000256" key="2">
    <source>
        <dbReference type="SAM" id="Phobius"/>
    </source>
</evidence>
<dbReference type="STRING" id="645133.E3QY55"/>
<dbReference type="VEuPathDB" id="FungiDB:GLRG_10988"/>
<dbReference type="eggNOG" id="ENOG502RZ8N">
    <property type="taxonomic scope" value="Eukaryota"/>
</dbReference>
<feature type="region of interest" description="Disordered" evidence="1">
    <location>
        <begin position="1"/>
        <end position="113"/>
    </location>
</feature>
<dbReference type="InterPro" id="IPR021514">
    <property type="entry name" value="DUF3176"/>
</dbReference>
<dbReference type="AlphaFoldDB" id="E3QY55"/>
<dbReference type="RefSeq" id="XP_008099813.1">
    <property type="nucleotide sequence ID" value="XM_008101622.1"/>
</dbReference>
<dbReference type="GeneID" id="24416353"/>
<dbReference type="PANTHER" id="PTHR35394">
    <property type="entry name" value="DUF3176 DOMAIN-CONTAINING PROTEIN"/>
    <property type="match status" value="1"/>
</dbReference>
<keyword evidence="2" id="KW-1133">Transmembrane helix</keyword>
<evidence type="ECO:0000313" key="3">
    <source>
        <dbReference type="EMBL" id="EFQ35793.1"/>
    </source>
</evidence>
<dbReference type="PANTHER" id="PTHR35394:SF5">
    <property type="entry name" value="DUF3176 DOMAIN-CONTAINING PROTEIN"/>
    <property type="match status" value="1"/>
</dbReference>
<gene>
    <name evidence="3" type="ORF">GLRG_10988</name>
</gene>
<proteinExistence type="predicted"/>
<keyword evidence="2" id="KW-0472">Membrane</keyword>
<feature type="compositionally biased region" description="Basic and acidic residues" evidence="1">
    <location>
        <begin position="33"/>
        <end position="56"/>
    </location>
</feature>
<dbReference type="Proteomes" id="UP000008782">
    <property type="component" value="Unassembled WGS sequence"/>
</dbReference>
<evidence type="ECO:0000313" key="4">
    <source>
        <dbReference type="Proteomes" id="UP000008782"/>
    </source>
</evidence>
<protein>
    <submittedName>
        <fullName evidence="3">Uncharacterized protein</fullName>
    </submittedName>
</protein>
<feature type="compositionally biased region" description="Polar residues" evidence="1">
    <location>
        <begin position="60"/>
        <end position="69"/>
    </location>
</feature>
<reference evidence="4" key="1">
    <citation type="journal article" date="2012" name="Nat. Genet.">
        <title>Lifestyle transitions in plant pathogenic Colletotrichum fungi deciphered by genome and transcriptome analyses.</title>
        <authorList>
            <person name="O'Connell R.J."/>
            <person name="Thon M.R."/>
            <person name="Hacquard S."/>
            <person name="Amyotte S.G."/>
            <person name="Kleemann J."/>
            <person name="Torres M.F."/>
            <person name="Damm U."/>
            <person name="Buiate E.A."/>
            <person name="Epstein L."/>
            <person name="Alkan N."/>
            <person name="Altmueller J."/>
            <person name="Alvarado-Balderrama L."/>
            <person name="Bauser C.A."/>
            <person name="Becker C."/>
            <person name="Birren B.W."/>
            <person name="Chen Z."/>
            <person name="Choi J."/>
            <person name="Crouch J.A."/>
            <person name="Duvick J.P."/>
            <person name="Farman M.A."/>
            <person name="Gan P."/>
            <person name="Heiman D."/>
            <person name="Henrissat B."/>
            <person name="Howard R.J."/>
            <person name="Kabbage M."/>
            <person name="Koch C."/>
            <person name="Kracher B."/>
            <person name="Kubo Y."/>
            <person name="Law A.D."/>
            <person name="Lebrun M.-H."/>
            <person name="Lee Y.-H."/>
            <person name="Miyara I."/>
            <person name="Moore N."/>
            <person name="Neumann U."/>
            <person name="Nordstroem K."/>
            <person name="Panaccione D.G."/>
            <person name="Panstruga R."/>
            <person name="Place M."/>
            <person name="Proctor R.H."/>
            <person name="Prusky D."/>
            <person name="Rech G."/>
            <person name="Reinhardt R."/>
            <person name="Rollins J.A."/>
            <person name="Rounsley S."/>
            <person name="Schardl C.L."/>
            <person name="Schwartz D.C."/>
            <person name="Shenoy N."/>
            <person name="Shirasu K."/>
            <person name="Sikhakolli U.R."/>
            <person name="Stueber K."/>
            <person name="Sukno S.A."/>
            <person name="Sweigard J.A."/>
            <person name="Takano Y."/>
            <person name="Takahara H."/>
            <person name="Trail F."/>
            <person name="van der Does H.C."/>
            <person name="Voll L.M."/>
            <person name="Will I."/>
            <person name="Young S."/>
            <person name="Zeng Q."/>
            <person name="Zhang J."/>
            <person name="Zhou S."/>
            <person name="Dickman M.B."/>
            <person name="Schulze-Lefert P."/>
            <person name="Ver Loren van Themaat E."/>
            <person name="Ma L.-J."/>
            <person name="Vaillancourt L.J."/>
        </authorList>
    </citation>
    <scope>NUCLEOTIDE SEQUENCE [LARGE SCALE GENOMIC DNA]</scope>
    <source>
        <strain evidence="4">M1.001 / M2 / FGSC 10212</strain>
    </source>
</reference>
<name>E3QY55_COLGM</name>
<organism evidence="4">
    <name type="scientific">Colletotrichum graminicola (strain M1.001 / M2 / FGSC 10212)</name>
    <name type="common">Maize anthracnose fungus</name>
    <name type="synonym">Glomerella graminicola</name>
    <dbReference type="NCBI Taxonomy" id="645133"/>
    <lineage>
        <taxon>Eukaryota</taxon>
        <taxon>Fungi</taxon>
        <taxon>Dikarya</taxon>
        <taxon>Ascomycota</taxon>
        <taxon>Pezizomycotina</taxon>
        <taxon>Sordariomycetes</taxon>
        <taxon>Hypocreomycetidae</taxon>
        <taxon>Glomerellales</taxon>
        <taxon>Glomerellaceae</taxon>
        <taxon>Colletotrichum</taxon>
        <taxon>Colletotrichum graminicola species complex</taxon>
    </lineage>
</organism>
<keyword evidence="2" id="KW-0812">Transmembrane</keyword>
<evidence type="ECO:0000256" key="1">
    <source>
        <dbReference type="SAM" id="MobiDB-lite"/>
    </source>
</evidence>
<keyword evidence="4" id="KW-1185">Reference proteome</keyword>
<dbReference type="HOGENOM" id="CLU_683357_0_0_1"/>